<dbReference type="InterPro" id="IPR013525">
    <property type="entry name" value="ABC2_TM"/>
</dbReference>
<dbReference type="AlphaFoldDB" id="A0A2N7X9Y2"/>
<evidence type="ECO:0000256" key="4">
    <source>
        <dbReference type="ARBA" id="ARBA00023136"/>
    </source>
</evidence>
<feature type="transmembrane region" description="Helical" evidence="5">
    <location>
        <begin position="278"/>
        <end position="300"/>
    </location>
</feature>
<keyword evidence="8" id="KW-1185">Reference proteome</keyword>
<feature type="transmembrane region" description="Helical" evidence="5">
    <location>
        <begin position="21"/>
        <end position="42"/>
    </location>
</feature>
<evidence type="ECO:0000256" key="2">
    <source>
        <dbReference type="ARBA" id="ARBA00022692"/>
    </source>
</evidence>
<reference evidence="7 8" key="1">
    <citation type="submission" date="2018-01" db="EMBL/GenBank/DDBJ databases">
        <title>Whole genome analyses suggest that Burkholderia sensu lato contains two further novel genera in the rhizoxinica-symbiotica group Mycetohabitans gen. nov., and Trinickia gen. nov.: implications for the evolution of diazotrophy and nodulation in the Burkholderiaceae.</title>
        <authorList>
            <person name="Estrada-de los Santos P."/>
            <person name="Palmer M."/>
            <person name="Chavez-Ramirez B."/>
            <person name="Beukes C."/>
            <person name="Steenkamp E.T."/>
            <person name="Hirsch A.M."/>
            <person name="Manyaka P."/>
            <person name="Maluk M."/>
            <person name="Lafos M."/>
            <person name="Crook M."/>
            <person name="Gross E."/>
            <person name="Simon M.F."/>
            <person name="Bueno dos Reis Junior F."/>
            <person name="Poole P.S."/>
            <person name="Venter S.N."/>
            <person name="James E.K."/>
        </authorList>
    </citation>
    <scope>NUCLEOTIDE SEQUENCE [LARGE SCALE GENOMIC DNA]</scope>
    <source>
        <strain evidence="7 8">JPY 581</strain>
    </source>
</reference>
<comment type="subcellular location">
    <subcellularLocation>
        <location evidence="1">Membrane</location>
        <topology evidence="1">Multi-pass membrane protein</topology>
    </subcellularLocation>
</comment>
<comment type="caution">
    <text evidence="7">The sequence shown here is derived from an EMBL/GenBank/DDBJ whole genome shotgun (WGS) entry which is preliminary data.</text>
</comment>
<evidence type="ECO:0000313" key="7">
    <source>
        <dbReference type="EMBL" id="PMS38417.1"/>
    </source>
</evidence>
<feature type="transmembrane region" description="Helical" evidence="5">
    <location>
        <begin position="205"/>
        <end position="233"/>
    </location>
</feature>
<dbReference type="Proteomes" id="UP000235777">
    <property type="component" value="Unassembled WGS sequence"/>
</dbReference>
<dbReference type="RefSeq" id="WP_018439654.1">
    <property type="nucleotide sequence ID" value="NZ_KB890165.1"/>
</dbReference>
<evidence type="ECO:0000313" key="8">
    <source>
        <dbReference type="Proteomes" id="UP000235777"/>
    </source>
</evidence>
<name>A0A2N7X9Y2_9BURK</name>
<evidence type="ECO:0000256" key="5">
    <source>
        <dbReference type="SAM" id="Phobius"/>
    </source>
</evidence>
<dbReference type="InterPro" id="IPR047817">
    <property type="entry name" value="ABC2_TM_bact-type"/>
</dbReference>
<evidence type="ECO:0000259" key="6">
    <source>
        <dbReference type="PROSITE" id="PS51012"/>
    </source>
</evidence>
<gene>
    <name evidence="7" type="ORF">C0Z20_00570</name>
</gene>
<feature type="transmembrane region" description="Helical" evidence="5">
    <location>
        <begin position="337"/>
        <end position="359"/>
    </location>
</feature>
<dbReference type="STRING" id="863227.GCA_000373005_01122"/>
<dbReference type="PANTHER" id="PTHR43027">
    <property type="entry name" value="DOXORUBICIN RESISTANCE ABC TRANSPORTER PERMEASE PROTEIN DRRC-RELATED"/>
    <property type="match status" value="1"/>
</dbReference>
<keyword evidence="2 5" id="KW-0812">Transmembrane</keyword>
<proteinExistence type="predicted"/>
<dbReference type="Pfam" id="PF12698">
    <property type="entry name" value="ABC2_membrane_3"/>
    <property type="match status" value="1"/>
</dbReference>
<feature type="transmembrane region" description="Helical" evidence="5">
    <location>
        <begin position="245"/>
        <end position="266"/>
    </location>
</feature>
<keyword evidence="4 5" id="KW-0472">Membrane</keyword>
<dbReference type="PANTHER" id="PTHR43027:SF2">
    <property type="entry name" value="TRANSPORT PERMEASE PROTEIN"/>
    <property type="match status" value="1"/>
</dbReference>
<evidence type="ECO:0000256" key="3">
    <source>
        <dbReference type="ARBA" id="ARBA00022989"/>
    </source>
</evidence>
<keyword evidence="3 5" id="KW-1133">Transmembrane helix</keyword>
<dbReference type="GO" id="GO:0140359">
    <property type="term" value="F:ABC-type transporter activity"/>
    <property type="evidence" value="ECO:0007669"/>
    <property type="project" value="InterPro"/>
</dbReference>
<accession>A0A2N7X9Y2</accession>
<feature type="transmembrane region" description="Helical" evidence="5">
    <location>
        <begin position="163"/>
        <end position="185"/>
    </location>
</feature>
<protein>
    <submittedName>
        <fullName evidence="7">ABC transporter permease</fullName>
    </submittedName>
</protein>
<dbReference type="PROSITE" id="PS51012">
    <property type="entry name" value="ABC_TM2"/>
    <property type="match status" value="1"/>
</dbReference>
<dbReference type="InterPro" id="IPR052902">
    <property type="entry name" value="ABC-2_transporter"/>
</dbReference>
<feature type="domain" description="ABC transmembrane type-2" evidence="6">
    <location>
        <begin position="128"/>
        <end position="358"/>
    </location>
</feature>
<dbReference type="EMBL" id="PNYC01000001">
    <property type="protein sequence ID" value="PMS38417.1"/>
    <property type="molecule type" value="Genomic_DNA"/>
</dbReference>
<evidence type="ECO:0000256" key="1">
    <source>
        <dbReference type="ARBA" id="ARBA00004141"/>
    </source>
</evidence>
<organism evidence="7 8">
    <name type="scientific">Trinickia symbiotica</name>
    <dbReference type="NCBI Taxonomy" id="863227"/>
    <lineage>
        <taxon>Bacteria</taxon>
        <taxon>Pseudomonadati</taxon>
        <taxon>Pseudomonadota</taxon>
        <taxon>Betaproteobacteria</taxon>
        <taxon>Burkholderiales</taxon>
        <taxon>Burkholderiaceae</taxon>
        <taxon>Trinickia</taxon>
    </lineage>
</organism>
<dbReference type="GO" id="GO:0016020">
    <property type="term" value="C:membrane"/>
    <property type="evidence" value="ECO:0007669"/>
    <property type="project" value="UniProtKB-SubCell"/>
</dbReference>
<dbReference type="OrthoDB" id="8988363at2"/>
<sequence length="360" mass="39275">MLKVFMILTRNELRGQLRSKAGLFWSFVFPILLLTVMLLAFGRSNSLGSVKLAFDGNVSGTLAHACGPTIDKAFASGDPVQASRVAPEANGDDVVRVTWPSQRGEPVRITYDFNGPTAAKAASRIIEIALVRCIAESAGTPAGNVVRFENDARAKPPIDYGKFFATGILVMAFMSIGVISTATTIAALRERNTFKMYVCFPVSRLVFLASLIASRILLMLASAATLLLVATYGYKLHLPIWTGQAARAIPVILLGAAMLLSFGTLLASRARSLSEVELWCNVTYYPLLFFSDLTIPLSAAPDWLRAALRLLPTNQFVVALRGIFIDNASYAQMAWPLAAMLGWTLIFLTTATLAFRWYYD</sequence>